<feature type="disulfide bond" evidence="1">
    <location>
        <begin position="178"/>
        <end position="195"/>
    </location>
</feature>
<dbReference type="PROSITE" id="PS51367">
    <property type="entry name" value="THAUMATIN_2"/>
    <property type="match status" value="1"/>
</dbReference>
<feature type="disulfide bond" evidence="1">
    <location>
        <begin position="80"/>
        <end position="92"/>
    </location>
</feature>
<organism evidence="3 4">
    <name type="scientific">Fistulina hepatica ATCC 64428</name>
    <dbReference type="NCBI Taxonomy" id="1128425"/>
    <lineage>
        <taxon>Eukaryota</taxon>
        <taxon>Fungi</taxon>
        <taxon>Dikarya</taxon>
        <taxon>Basidiomycota</taxon>
        <taxon>Agaricomycotina</taxon>
        <taxon>Agaricomycetes</taxon>
        <taxon>Agaricomycetidae</taxon>
        <taxon>Agaricales</taxon>
        <taxon>Fistulinaceae</taxon>
        <taxon>Fistulina</taxon>
    </lineage>
</organism>
<dbReference type="PIRSF" id="PIRSF002703">
    <property type="entry name" value="Thaumatin"/>
    <property type="match status" value="1"/>
</dbReference>
<dbReference type="SMART" id="SM00205">
    <property type="entry name" value="THN"/>
    <property type="match status" value="1"/>
</dbReference>
<feature type="signal peptide" evidence="2">
    <location>
        <begin position="1"/>
        <end position="17"/>
    </location>
</feature>
<gene>
    <name evidence="3" type="ORF">FISHEDRAFT_44662</name>
</gene>
<reference evidence="3 4" key="1">
    <citation type="journal article" date="2015" name="Fungal Genet. Biol.">
        <title>Evolution of novel wood decay mechanisms in Agaricales revealed by the genome sequences of Fistulina hepatica and Cylindrobasidium torrendii.</title>
        <authorList>
            <person name="Floudas D."/>
            <person name="Held B.W."/>
            <person name="Riley R."/>
            <person name="Nagy L.G."/>
            <person name="Koehler G."/>
            <person name="Ransdell A.S."/>
            <person name="Younus H."/>
            <person name="Chow J."/>
            <person name="Chiniquy J."/>
            <person name="Lipzen A."/>
            <person name="Tritt A."/>
            <person name="Sun H."/>
            <person name="Haridas S."/>
            <person name="LaButti K."/>
            <person name="Ohm R.A."/>
            <person name="Kues U."/>
            <person name="Blanchette R.A."/>
            <person name="Grigoriev I.V."/>
            <person name="Minto R.E."/>
            <person name="Hibbett D.S."/>
        </authorList>
    </citation>
    <scope>NUCLEOTIDE SEQUENCE [LARGE SCALE GENOMIC DNA]</scope>
    <source>
        <strain evidence="3 4">ATCC 64428</strain>
    </source>
</reference>
<evidence type="ECO:0000256" key="1">
    <source>
        <dbReference type="PIRSR" id="PIRSR002703-1"/>
    </source>
</evidence>
<evidence type="ECO:0000313" key="3">
    <source>
        <dbReference type="EMBL" id="KIY47798.1"/>
    </source>
</evidence>
<protein>
    <submittedName>
        <fullName evidence="3">Osmotin, thaumatin-like protein</fullName>
    </submittedName>
</protein>
<proteinExistence type="predicted"/>
<accession>A0A0D7AAF1</accession>
<dbReference type="Gene3D" id="2.60.110.10">
    <property type="entry name" value="Thaumatin"/>
    <property type="match status" value="1"/>
</dbReference>
<keyword evidence="2" id="KW-0732">Signal</keyword>
<dbReference type="InterPro" id="IPR001938">
    <property type="entry name" value="Thaumatin"/>
</dbReference>
<feature type="disulfide bond" evidence="1">
    <location>
        <begin position="214"/>
        <end position="224"/>
    </location>
</feature>
<dbReference type="Pfam" id="PF00314">
    <property type="entry name" value="Thaumatin"/>
    <property type="match status" value="1"/>
</dbReference>
<feature type="chain" id="PRO_5002316047" evidence="2">
    <location>
        <begin position="18"/>
        <end position="291"/>
    </location>
</feature>
<feature type="disulfide bond" evidence="1">
    <location>
        <begin position="199"/>
        <end position="213"/>
    </location>
</feature>
<dbReference type="InterPro" id="IPR037176">
    <property type="entry name" value="Osmotin/thaumatin-like_sf"/>
</dbReference>
<dbReference type="Proteomes" id="UP000054144">
    <property type="component" value="Unassembled WGS sequence"/>
</dbReference>
<dbReference type="PANTHER" id="PTHR31048">
    <property type="entry name" value="OS03G0233200 PROTEIN"/>
    <property type="match status" value="1"/>
</dbReference>
<dbReference type="SUPFAM" id="SSF49870">
    <property type="entry name" value="Osmotin, thaumatin-like protein"/>
    <property type="match status" value="1"/>
</dbReference>
<evidence type="ECO:0000256" key="2">
    <source>
        <dbReference type="SAM" id="SignalP"/>
    </source>
</evidence>
<evidence type="ECO:0000313" key="4">
    <source>
        <dbReference type="Proteomes" id="UP000054144"/>
    </source>
</evidence>
<dbReference type="PRINTS" id="PR00347">
    <property type="entry name" value="THAUMATIN"/>
</dbReference>
<name>A0A0D7AAF1_9AGAR</name>
<dbReference type="AlphaFoldDB" id="A0A0D7AAF1"/>
<sequence length="291" mass="31017">MFTLVLSCIALAAGAAADRTLTVYNGTPAGTFFLSFHQMFTGQGNAPDYTTGWQANAYTSVTFSVPSDWTAGRIWGRRDCDFSTGSTAATTCLSGGCIGGLVCSKTDGTGVPPVTLAEFTLNSGGKDYYDVSLVDGYNLPMRQAFRYFFTSLLLMITSITNNVGCGEADCPVDLGPNCPAPLKGPYDNTGYPIGCKSACEANLDGNPSNSPNCCTGQYATQATCPSSGVAYYSYFKSNCPNSYCYAYDESSGTALWTCDASLAAHYTVTFCPHRLEHWSDKPSFKGKSRAR</sequence>
<keyword evidence="1" id="KW-1015">Disulfide bond</keyword>
<keyword evidence="4" id="KW-1185">Reference proteome</keyword>
<feature type="disulfide bond" evidence="1">
    <location>
        <begin position="165"/>
        <end position="258"/>
    </location>
</feature>
<dbReference type="OrthoDB" id="430315at2759"/>
<dbReference type="EMBL" id="KN881928">
    <property type="protein sequence ID" value="KIY47798.1"/>
    <property type="molecule type" value="Genomic_DNA"/>
</dbReference>
<feature type="disulfide bond" evidence="1">
    <location>
        <begin position="170"/>
        <end position="239"/>
    </location>
</feature>
<feature type="disulfide bond" evidence="1">
    <location>
        <begin position="97"/>
        <end position="103"/>
    </location>
</feature>